<evidence type="ECO:0000256" key="7">
    <source>
        <dbReference type="ARBA" id="ARBA00023212"/>
    </source>
</evidence>
<dbReference type="Pfam" id="PF00307">
    <property type="entry name" value="CH"/>
    <property type="match status" value="1"/>
</dbReference>
<keyword evidence="5 10" id="KW-0493">Microtubule</keyword>
<dbReference type="Proteomes" id="UP001652623">
    <property type="component" value="Chromosome 7"/>
</dbReference>
<evidence type="ECO:0000256" key="8">
    <source>
        <dbReference type="ARBA" id="ARBA00023306"/>
    </source>
</evidence>
<dbReference type="PROSITE" id="PS50021">
    <property type="entry name" value="CH"/>
    <property type="match status" value="1"/>
</dbReference>
<dbReference type="GO" id="GO:0005819">
    <property type="term" value="C:spindle"/>
    <property type="evidence" value="ECO:0007669"/>
    <property type="project" value="UniProtKB-SubCell"/>
</dbReference>
<dbReference type="CDD" id="cd00014">
    <property type="entry name" value="CH_SF"/>
    <property type="match status" value="1"/>
</dbReference>
<evidence type="ECO:0000256" key="4">
    <source>
        <dbReference type="ARBA" id="ARBA00022618"/>
    </source>
</evidence>
<keyword evidence="6" id="KW-0498">Mitosis</keyword>
<dbReference type="GO" id="GO:0009652">
    <property type="term" value="P:thigmotropism"/>
    <property type="evidence" value="ECO:0007669"/>
    <property type="project" value="UniProtKB-ARBA"/>
</dbReference>
<feature type="region of interest" description="Disordered" evidence="11">
    <location>
        <begin position="136"/>
        <end position="193"/>
    </location>
</feature>
<feature type="domain" description="Calponin-homology (CH)" evidence="12">
    <location>
        <begin position="13"/>
        <end position="115"/>
    </location>
</feature>
<evidence type="ECO:0000256" key="9">
    <source>
        <dbReference type="ARBA" id="ARBA00060413"/>
    </source>
</evidence>
<dbReference type="InterPro" id="IPR001715">
    <property type="entry name" value="CH_dom"/>
</dbReference>
<dbReference type="SUPFAM" id="SSF140612">
    <property type="entry name" value="EB1 dimerisation domain-like"/>
    <property type="match status" value="1"/>
</dbReference>
<dbReference type="FunFam" id="1.20.5.1430:FF:000006">
    <property type="entry name" value="Microtubule-associated protein RP/EB family member 1C"/>
    <property type="match status" value="1"/>
</dbReference>
<feature type="compositionally biased region" description="Polar residues" evidence="11">
    <location>
        <begin position="171"/>
        <end position="182"/>
    </location>
</feature>
<evidence type="ECO:0000259" key="13">
    <source>
        <dbReference type="PROSITE" id="PS51230"/>
    </source>
</evidence>
<evidence type="ECO:0000313" key="14">
    <source>
        <dbReference type="Proteomes" id="UP001652623"/>
    </source>
</evidence>
<evidence type="ECO:0000256" key="2">
    <source>
        <dbReference type="ARBA" id="ARBA00010729"/>
    </source>
</evidence>
<dbReference type="Pfam" id="PF03271">
    <property type="entry name" value="EB1"/>
    <property type="match status" value="1"/>
</dbReference>
<keyword evidence="8" id="KW-0131">Cell cycle</keyword>
<comment type="subcellular location">
    <subcellularLocation>
        <location evidence="9">Cytoplasm</location>
        <location evidence="9">Cytoskeleton</location>
        <location evidence="9">Phragmoplast</location>
    </subcellularLocation>
    <subcellularLocation>
        <location evidence="1">Cytoplasm</location>
        <location evidence="1">Cytoskeleton</location>
        <location evidence="1">Spindle</location>
    </subcellularLocation>
</comment>
<reference evidence="15" key="1">
    <citation type="submission" date="2025-08" db="UniProtKB">
        <authorList>
            <consortium name="RefSeq"/>
        </authorList>
    </citation>
    <scope>IDENTIFICATION</scope>
    <source>
        <tissue evidence="15">Seedling</tissue>
    </source>
</reference>
<dbReference type="KEGG" id="zju:107403525"/>
<dbReference type="FunFam" id="1.10.418.10:FF:000028">
    <property type="entry name" value="RP/EB family microtubule-associated protein"/>
    <property type="match status" value="1"/>
</dbReference>
<dbReference type="SUPFAM" id="SSF47576">
    <property type="entry name" value="Calponin-homology domain, CH-domain"/>
    <property type="match status" value="1"/>
</dbReference>
<evidence type="ECO:0000256" key="3">
    <source>
        <dbReference type="ARBA" id="ARBA00022490"/>
    </source>
</evidence>
<dbReference type="AlphaFoldDB" id="A0A6P3YR79"/>
<proteinExistence type="inferred from homology"/>
<dbReference type="GO" id="GO:0009524">
    <property type="term" value="C:phragmoplast"/>
    <property type="evidence" value="ECO:0007669"/>
    <property type="project" value="UniProtKB-SubCell"/>
</dbReference>
<dbReference type="InParanoid" id="A0A6P3YR79"/>
<gene>
    <name evidence="15" type="primary">LOC107403525</name>
</gene>
<dbReference type="PROSITE" id="PS51230">
    <property type="entry name" value="EB1_C"/>
    <property type="match status" value="1"/>
</dbReference>
<dbReference type="Gene3D" id="1.20.5.1430">
    <property type="match status" value="1"/>
</dbReference>
<dbReference type="InterPro" id="IPR036872">
    <property type="entry name" value="CH_dom_sf"/>
</dbReference>
<dbReference type="GO" id="GO:0051301">
    <property type="term" value="P:cell division"/>
    <property type="evidence" value="ECO:0007669"/>
    <property type="project" value="UniProtKB-KW"/>
</dbReference>
<evidence type="ECO:0000256" key="1">
    <source>
        <dbReference type="ARBA" id="ARBA00004186"/>
    </source>
</evidence>
<dbReference type="GO" id="GO:0005874">
    <property type="term" value="C:microtubule"/>
    <property type="evidence" value="ECO:0007669"/>
    <property type="project" value="UniProtKB-KW"/>
</dbReference>
<dbReference type="FunCoup" id="A0A6P3YR79">
    <property type="interactions" value="1907"/>
</dbReference>
<feature type="domain" description="EB1 C-terminal" evidence="13">
    <location>
        <begin position="183"/>
        <end position="253"/>
    </location>
</feature>
<dbReference type="InterPro" id="IPR004953">
    <property type="entry name" value="EB1_C"/>
</dbReference>
<evidence type="ECO:0000256" key="6">
    <source>
        <dbReference type="ARBA" id="ARBA00022776"/>
    </source>
</evidence>
<name>A0A6P3YR79_ZIZJJ</name>
<evidence type="ECO:0000313" key="15">
    <source>
        <dbReference type="RefSeq" id="XP_015865916.3"/>
    </source>
</evidence>
<dbReference type="RefSeq" id="XP_015865916.3">
    <property type="nucleotide sequence ID" value="XM_016010430.4"/>
</dbReference>
<dbReference type="PANTHER" id="PTHR10623">
    <property type="entry name" value="MICROTUBULE-ASSOCIATED PROTEIN RP/EB FAMILY MEMBER"/>
    <property type="match status" value="1"/>
</dbReference>
<feature type="compositionally biased region" description="Low complexity" evidence="11">
    <location>
        <begin position="143"/>
        <end position="157"/>
    </location>
</feature>
<dbReference type="InterPro" id="IPR036133">
    <property type="entry name" value="EB1_C_sf"/>
</dbReference>
<evidence type="ECO:0000256" key="11">
    <source>
        <dbReference type="SAM" id="MobiDB-lite"/>
    </source>
</evidence>
<keyword evidence="3" id="KW-0963">Cytoplasm</keyword>
<evidence type="ECO:0000256" key="10">
    <source>
        <dbReference type="PROSITE-ProRule" id="PRU00576"/>
    </source>
</evidence>
<dbReference type="Gene3D" id="1.10.418.10">
    <property type="entry name" value="Calponin-like domain"/>
    <property type="match status" value="1"/>
</dbReference>
<comment type="similarity">
    <text evidence="2">Belongs to the MAPRE family.</text>
</comment>
<organism evidence="14 15">
    <name type="scientific">Ziziphus jujuba</name>
    <name type="common">Chinese jujube</name>
    <name type="synonym">Ziziphus sativa</name>
    <dbReference type="NCBI Taxonomy" id="326968"/>
    <lineage>
        <taxon>Eukaryota</taxon>
        <taxon>Viridiplantae</taxon>
        <taxon>Streptophyta</taxon>
        <taxon>Embryophyta</taxon>
        <taxon>Tracheophyta</taxon>
        <taxon>Spermatophyta</taxon>
        <taxon>Magnoliopsida</taxon>
        <taxon>eudicotyledons</taxon>
        <taxon>Gunneridae</taxon>
        <taxon>Pentapetalae</taxon>
        <taxon>rosids</taxon>
        <taxon>fabids</taxon>
        <taxon>Rosales</taxon>
        <taxon>Rhamnaceae</taxon>
        <taxon>Paliureae</taxon>
        <taxon>Ziziphus</taxon>
    </lineage>
</organism>
<protein>
    <submittedName>
        <fullName evidence="15">Microtubule-associated protein RP/EB family member 1C</fullName>
    </submittedName>
</protein>
<dbReference type="InterPro" id="IPR027328">
    <property type="entry name" value="MAPRE"/>
</dbReference>
<dbReference type="GO" id="GO:0008017">
    <property type="term" value="F:microtubule binding"/>
    <property type="evidence" value="ECO:0007669"/>
    <property type="project" value="InterPro"/>
</dbReference>
<evidence type="ECO:0000259" key="12">
    <source>
        <dbReference type="PROSITE" id="PS50021"/>
    </source>
</evidence>
<sequence>MATNIGMMDSAYFVGRSEILAWINSTLHLNLSKVEEACSGAVQCQLMDAAHPGIVPMHKVNFDAKSEYEMIQNYKVLQDVFNKLKITRHIEVSKLVKGRPLDNLEFMQWMKRYCDSVNGGVLYSYNPLERREACKGGKEASKKGAQSQSSSKGTTAAPKTQSSHNARRNDASSVNTANQQVKASKPPPSVGPAYDEQITELKLSVDSLEKERDFYFAKLRDIEILCQSPEIEHLPVVEAIKKILYATDDDATVVAEAQAMVSHHLKEAEPLSPIAEVSEEKTSSEAQKRKVIVNVDFDAAGITTLSPRQRISDTSDVHCSGSALMTY</sequence>
<keyword evidence="14" id="KW-1185">Reference proteome</keyword>
<evidence type="ECO:0000256" key="5">
    <source>
        <dbReference type="ARBA" id="ARBA00022701"/>
    </source>
</evidence>
<accession>A0A6P3YR79</accession>
<keyword evidence="7" id="KW-0206">Cytoskeleton</keyword>
<dbReference type="GeneID" id="107403525"/>
<keyword evidence="4" id="KW-0132">Cell division</keyword>